<organism evidence="1">
    <name type="scientific">marine sediment metagenome</name>
    <dbReference type="NCBI Taxonomy" id="412755"/>
    <lineage>
        <taxon>unclassified sequences</taxon>
        <taxon>metagenomes</taxon>
        <taxon>ecological metagenomes</taxon>
    </lineage>
</organism>
<protein>
    <submittedName>
        <fullName evidence="1">Uncharacterized protein</fullName>
    </submittedName>
</protein>
<comment type="caution">
    <text evidence="1">The sequence shown here is derived from an EMBL/GenBank/DDBJ whole genome shotgun (WGS) entry which is preliminary data.</text>
</comment>
<accession>A0A0F9DE59</accession>
<evidence type="ECO:0000313" key="1">
    <source>
        <dbReference type="EMBL" id="KKL10263.1"/>
    </source>
</evidence>
<gene>
    <name evidence="1" type="ORF">LCGC14_2557620</name>
</gene>
<feature type="non-terminal residue" evidence="1">
    <location>
        <position position="1"/>
    </location>
</feature>
<sequence>ALNGPAQFREAEALADYAAFRKNPILQGQQFPRENKLGVRLQIQAAFEGYFDQFCHERQ</sequence>
<proteinExistence type="predicted"/>
<dbReference type="EMBL" id="LAZR01042133">
    <property type="protein sequence ID" value="KKL10263.1"/>
    <property type="molecule type" value="Genomic_DNA"/>
</dbReference>
<dbReference type="AlphaFoldDB" id="A0A0F9DE59"/>
<name>A0A0F9DE59_9ZZZZ</name>
<reference evidence="1" key="1">
    <citation type="journal article" date="2015" name="Nature">
        <title>Complex archaea that bridge the gap between prokaryotes and eukaryotes.</title>
        <authorList>
            <person name="Spang A."/>
            <person name="Saw J.H."/>
            <person name="Jorgensen S.L."/>
            <person name="Zaremba-Niedzwiedzka K."/>
            <person name="Martijn J."/>
            <person name="Lind A.E."/>
            <person name="van Eijk R."/>
            <person name="Schleper C."/>
            <person name="Guy L."/>
            <person name="Ettema T.J."/>
        </authorList>
    </citation>
    <scope>NUCLEOTIDE SEQUENCE</scope>
</reference>